<dbReference type="Proteomes" id="UP001155586">
    <property type="component" value="Unassembled WGS sequence"/>
</dbReference>
<organism evidence="3 4">
    <name type="scientific">Vibrio paucivorans</name>
    <dbReference type="NCBI Taxonomy" id="2829489"/>
    <lineage>
        <taxon>Bacteria</taxon>
        <taxon>Pseudomonadati</taxon>
        <taxon>Pseudomonadota</taxon>
        <taxon>Gammaproteobacteria</taxon>
        <taxon>Vibrionales</taxon>
        <taxon>Vibrionaceae</taxon>
        <taxon>Vibrio</taxon>
    </lineage>
</organism>
<dbReference type="GO" id="GO:0004386">
    <property type="term" value="F:helicase activity"/>
    <property type="evidence" value="ECO:0007669"/>
    <property type="project" value="UniProtKB-KW"/>
</dbReference>
<dbReference type="InterPro" id="IPR054347">
    <property type="entry name" value="TOTE_primase"/>
</dbReference>
<keyword evidence="3" id="KW-0067">ATP-binding</keyword>
<gene>
    <name evidence="3" type="ORF">MD483_16040</name>
</gene>
<feature type="coiled-coil region" evidence="1">
    <location>
        <begin position="4"/>
        <end position="31"/>
    </location>
</feature>
<dbReference type="AlphaFoldDB" id="A0A9X3CIB9"/>
<dbReference type="Pfam" id="PF22548">
    <property type="entry name" value="AEP-TOTE"/>
    <property type="match status" value="1"/>
</dbReference>
<keyword evidence="3" id="KW-0347">Helicase</keyword>
<evidence type="ECO:0000259" key="2">
    <source>
        <dbReference type="Pfam" id="PF22548"/>
    </source>
</evidence>
<keyword evidence="3" id="KW-0547">Nucleotide-binding</keyword>
<evidence type="ECO:0000256" key="1">
    <source>
        <dbReference type="SAM" id="Coils"/>
    </source>
</evidence>
<evidence type="ECO:0000313" key="4">
    <source>
        <dbReference type="Proteomes" id="UP001155586"/>
    </source>
</evidence>
<keyword evidence="3" id="KW-0378">Hydrolase</keyword>
<comment type="caution">
    <text evidence="3">The sequence shown here is derived from an EMBL/GenBank/DDBJ whole genome shotgun (WGS) entry which is preliminary data.</text>
</comment>
<feature type="non-terminal residue" evidence="3">
    <location>
        <position position="246"/>
    </location>
</feature>
<keyword evidence="4" id="KW-1185">Reference proteome</keyword>
<reference evidence="3" key="1">
    <citation type="submission" date="2022-02" db="EMBL/GenBank/DDBJ databases">
        <title>Vibrio sp. nov., a new bacterium isolated from Bohai sea, China.</title>
        <authorList>
            <person name="Yuan Y."/>
        </authorList>
    </citation>
    <scope>NUCLEOTIDE SEQUENCE</scope>
    <source>
        <strain evidence="3">DBSS07</strain>
    </source>
</reference>
<accession>A0A9X3CIB9</accession>
<feature type="domain" description="TOTE conflict system primase" evidence="2">
    <location>
        <begin position="47"/>
        <end position="245"/>
    </location>
</feature>
<keyword evidence="1" id="KW-0175">Coiled coil</keyword>
<evidence type="ECO:0000313" key="3">
    <source>
        <dbReference type="EMBL" id="MCW8335330.1"/>
    </source>
</evidence>
<name>A0A9X3CIB9_9VIBR</name>
<protein>
    <submittedName>
        <fullName evidence="3">DNA helicase</fullName>
    </submittedName>
</protein>
<proteinExistence type="predicted"/>
<sequence>MNELEKIEQQILELRGKLSHLEQRRQSLLAQGDSVVASAPKEYSPDQKIALFKSYFKGNEKCYAHRWQNNKGRSGYAVACFNEWQQGLCNKPKVKCLECPNQAFKPLDEEALYNHLVGQEVIGLYPMQPNNTCWLLAVDFDKSDWQLASKAYVDACQQNGIDCLLERSRSGNGAHVWIFFEQAIEAKLARQMGFFLLDEAMKIHGALSFESYDRLFPNQDVLPVGGIGNLIALPLQKQSRSCGNST</sequence>
<dbReference type="EMBL" id="JAKRRX010000107">
    <property type="protein sequence ID" value="MCW8335330.1"/>
    <property type="molecule type" value="Genomic_DNA"/>
</dbReference>